<name>A0A382GK33_9ZZZZ</name>
<dbReference type="EMBL" id="UINC01043134">
    <property type="protein sequence ID" value="SVB46734.1"/>
    <property type="molecule type" value="Genomic_DNA"/>
</dbReference>
<protein>
    <submittedName>
        <fullName evidence="2">Uncharacterized protein</fullName>
    </submittedName>
</protein>
<dbReference type="EMBL" id="UINC01055983">
    <property type="protein sequence ID" value="SVB75488.1"/>
    <property type="molecule type" value="Genomic_DNA"/>
</dbReference>
<proteinExistence type="predicted"/>
<evidence type="ECO:0000313" key="2">
    <source>
        <dbReference type="EMBL" id="SVB75488.1"/>
    </source>
</evidence>
<sequence>MKFGIELGFQLPRPWSRESEAE</sequence>
<reference evidence="2" key="1">
    <citation type="submission" date="2018-05" db="EMBL/GenBank/DDBJ databases">
        <authorList>
            <person name="Lanie J.A."/>
            <person name="Ng W.-L."/>
            <person name="Kazmierczak K.M."/>
            <person name="Andrzejewski T.M."/>
            <person name="Davidsen T.M."/>
            <person name="Wayne K.J."/>
            <person name="Tettelin H."/>
            <person name="Glass J.I."/>
            <person name="Rusch D."/>
            <person name="Podicherti R."/>
            <person name="Tsui H.-C.T."/>
            <person name="Winkler M.E."/>
        </authorList>
    </citation>
    <scope>NUCLEOTIDE SEQUENCE</scope>
</reference>
<gene>
    <name evidence="1" type="ORF">METZ01_LOCUS199588</name>
    <name evidence="2" type="ORF">METZ01_LOCUS228342</name>
</gene>
<accession>A0A382GK33</accession>
<feature type="non-terminal residue" evidence="2">
    <location>
        <position position="22"/>
    </location>
</feature>
<evidence type="ECO:0000313" key="1">
    <source>
        <dbReference type="EMBL" id="SVB46734.1"/>
    </source>
</evidence>
<dbReference type="AlphaFoldDB" id="A0A382GK33"/>
<organism evidence="2">
    <name type="scientific">marine metagenome</name>
    <dbReference type="NCBI Taxonomy" id="408172"/>
    <lineage>
        <taxon>unclassified sequences</taxon>
        <taxon>metagenomes</taxon>
        <taxon>ecological metagenomes</taxon>
    </lineage>
</organism>